<feature type="signal peptide" evidence="4">
    <location>
        <begin position="1"/>
        <end position="17"/>
    </location>
</feature>
<keyword evidence="2" id="KW-1015">Disulfide bond</keyword>
<evidence type="ECO:0000256" key="1">
    <source>
        <dbReference type="ARBA" id="ARBA00022729"/>
    </source>
</evidence>
<dbReference type="EMBL" id="JANPWB010000006">
    <property type="protein sequence ID" value="KAJ1176575.1"/>
    <property type="molecule type" value="Genomic_DNA"/>
</dbReference>
<evidence type="ECO:0000256" key="3">
    <source>
        <dbReference type="SAM" id="MobiDB-lite"/>
    </source>
</evidence>
<name>A0AAV7TIY3_PLEWA</name>
<evidence type="ECO:0000256" key="2">
    <source>
        <dbReference type="ARBA" id="ARBA00023157"/>
    </source>
</evidence>
<dbReference type="SMART" id="SM00241">
    <property type="entry name" value="ZP"/>
    <property type="match status" value="1"/>
</dbReference>
<proteinExistence type="predicted"/>
<comment type="caution">
    <text evidence="6">The sequence shown here is derived from an EMBL/GenBank/DDBJ whole genome shotgun (WGS) entry which is preliminary data.</text>
</comment>
<dbReference type="InterPro" id="IPR001507">
    <property type="entry name" value="ZP_dom"/>
</dbReference>
<dbReference type="InterPro" id="IPR042235">
    <property type="entry name" value="ZP-C_dom"/>
</dbReference>
<reference evidence="6" key="1">
    <citation type="journal article" date="2022" name="bioRxiv">
        <title>Sequencing and chromosome-scale assembly of the giantPleurodeles waltlgenome.</title>
        <authorList>
            <person name="Brown T."/>
            <person name="Elewa A."/>
            <person name="Iarovenko S."/>
            <person name="Subramanian E."/>
            <person name="Araus A.J."/>
            <person name="Petzold A."/>
            <person name="Susuki M."/>
            <person name="Suzuki K.-i.T."/>
            <person name="Hayashi T."/>
            <person name="Toyoda A."/>
            <person name="Oliveira C."/>
            <person name="Osipova E."/>
            <person name="Leigh N.D."/>
            <person name="Simon A."/>
            <person name="Yun M.H."/>
        </authorList>
    </citation>
    <scope>NUCLEOTIDE SEQUENCE</scope>
    <source>
        <strain evidence="6">20211129_DDA</strain>
        <tissue evidence="6">Liver</tissue>
    </source>
</reference>
<dbReference type="Pfam" id="PF00100">
    <property type="entry name" value="Zona_pellucida"/>
    <property type="match status" value="1"/>
</dbReference>
<sequence>MTILVGLLAVLCQQTGAKLCANDEVEIDMACSCNDSFYGGATENDLVPVLTCDNLMTISVSKCLLEVLHRIPENSYLSSVGMNCTSTTLLLNNIRVYSFAIPTQNGSCGNVMKINGDQETFSNVLHIPSQDNSAAVLLSVPFSCTYTTGAQNGTAHVDYPPTPPVSQINLAINNTGSVPTIMTAYSDSSYARPIDKDNYEIAAGTTLYLGIIADFLDSETFALRAENCFAGPTSNSASDENVLLISGGSGDVAAEQEDMLRRTTSDSWSLDERLKEFPKDLNNDSLRGGFRENPKNSPHRSDDFEMCIAPVQK</sequence>
<dbReference type="PROSITE" id="PS51034">
    <property type="entry name" value="ZP_2"/>
    <property type="match status" value="1"/>
</dbReference>
<keyword evidence="1 4" id="KW-0732">Signal</keyword>
<feature type="region of interest" description="Disordered" evidence="3">
    <location>
        <begin position="279"/>
        <end position="304"/>
    </location>
</feature>
<dbReference type="Pfam" id="PF23344">
    <property type="entry name" value="ZP-N"/>
    <property type="match status" value="1"/>
</dbReference>
<evidence type="ECO:0000313" key="6">
    <source>
        <dbReference type="EMBL" id="KAJ1176575.1"/>
    </source>
</evidence>
<evidence type="ECO:0000259" key="5">
    <source>
        <dbReference type="PROSITE" id="PS51034"/>
    </source>
</evidence>
<dbReference type="InterPro" id="IPR055356">
    <property type="entry name" value="ZP-N"/>
</dbReference>
<protein>
    <recommendedName>
        <fullName evidence="5">ZP domain-containing protein</fullName>
    </recommendedName>
</protein>
<feature type="chain" id="PRO_5043865951" description="ZP domain-containing protein" evidence="4">
    <location>
        <begin position="18"/>
        <end position="313"/>
    </location>
</feature>
<feature type="domain" description="ZP" evidence="5">
    <location>
        <begin position="51"/>
        <end position="313"/>
    </location>
</feature>
<evidence type="ECO:0000256" key="4">
    <source>
        <dbReference type="SAM" id="SignalP"/>
    </source>
</evidence>
<dbReference type="PANTHER" id="PTHR14002:SF61">
    <property type="entry name" value="UROMODULIN"/>
    <property type="match status" value="1"/>
</dbReference>
<dbReference type="PANTHER" id="PTHR14002">
    <property type="entry name" value="ENDOGLIN/TGF-BETA RECEPTOR TYPE III"/>
    <property type="match status" value="1"/>
</dbReference>
<keyword evidence="7" id="KW-1185">Reference proteome</keyword>
<dbReference type="InterPro" id="IPR055355">
    <property type="entry name" value="ZP-C"/>
</dbReference>
<dbReference type="Proteomes" id="UP001066276">
    <property type="component" value="Chromosome 3_2"/>
</dbReference>
<gene>
    <name evidence="6" type="ORF">NDU88_001849</name>
</gene>
<dbReference type="Gene3D" id="2.60.40.4100">
    <property type="entry name" value="Zona pellucida, ZP-C domain"/>
    <property type="match status" value="1"/>
</dbReference>
<dbReference type="Gene3D" id="2.60.40.3210">
    <property type="entry name" value="Zona pellucida, ZP-N domain"/>
    <property type="match status" value="1"/>
</dbReference>
<evidence type="ECO:0000313" key="7">
    <source>
        <dbReference type="Proteomes" id="UP001066276"/>
    </source>
</evidence>
<accession>A0AAV7TIY3</accession>
<organism evidence="6 7">
    <name type="scientific">Pleurodeles waltl</name>
    <name type="common">Iberian ribbed newt</name>
    <dbReference type="NCBI Taxonomy" id="8319"/>
    <lineage>
        <taxon>Eukaryota</taxon>
        <taxon>Metazoa</taxon>
        <taxon>Chordata</taxon>
        <taxon>Craniata</taxon>
        <taxon>Vertebrata</taxon>
        <taxon>Euteleostomi</taxon>
        <taxon>Amphibia</taxon>
        <taxon>Batrachia</taxon>
        <taxon>Caudata</taxon>
        <taxon>Salamandroidea</taxon>
        <taxon>Salamandridae</taxon>
        <taxon>Pleurodelinae</taxon>
        <taxon>Pleurodeles</taxon>
    </lineage>
</organism>
<dbReference type="AlphaFoldDB" id="A0AAV7TIY3"/>
<feature type="compositionally biased region" description="Basic and acidic residues" evidence="3">
    <location>
        <begin position="289"/>
        <end position="303"/>
    </location>
</feature>